<dbReference type="InterPro" id="IPR003676">
    <property type="entry name" value="SAUR_fam"/>
</dbReference>
<reference evidence="2 3" key="1">
    <citation type="submission" date="2017-09" db="EMBL/GenBank/DDBJ databases">
        <authorList>
            <consortium name="International Durum Wheat Genome Sequencing Consortium (IDWGSC)"/>
            <person name="Milanesi L."/>
        </authorList>
    </citation>
    <scope>NUCLEOTIDE SEQUENCE [LARGE SCALE GENOMIC DNA]</scope>
    <source>
        <strain evidence="3">cv. Svevo</strain>
    </source>
</reference>
<dbReference type="PANTHER" id="PTHR31374">
    <property type="entry name" value="AUXIN-INDUCED PROTEIN-LIKE-RELATED"/>
    <property type="match status" value="1"/>
</dbReference>
<dbReference type="Pfam" id="PF02519">
    <property type="entry name" value="Auxin_inducible"/>
    <property type="match status" value="1"/>
</dbReference>
<sequence>MCKVINTVQSLASLRRAVRRWCDRAAASVRPVKDMLDAAVPAGHVAVRVRGRGDGESSSRRLVVPVAQLSHPAFRELLRQAEEEYGFPSASGPLALPCDEDHLRDVLRRVSSSDSEERRSCRPVALRALPCRGAVPSMATTSARAETGQDFADS</sequence>
<dbReference type="Proteomes" id="UP000324705">
    <property type="component" value="Chromosome 2A"/>
</dbReference>
<evidence type="ECO:0000313" key="2">
    <source>
        <dbReference type="EMBL" id="VAH37381.1"/>
    </source>
</evidence>
<dbReference type="GO" id="GO:0009733">
    <property type="term" value="P:response to auxin"/>
    <property type="evidence" value="ECO:0007669"/>
    <property type="project" value="InterPro"/>
</dbReference>
<gene>
    <name evidence="2" type="ORF">TRITD_2Av1G269270</name>
</gene>
<accession>A0A9R1P5U4</accession>
<comment type="similarity">
    <text evidence="1">Belongs to the ARG7 family.</text>
</comment>
<dbReference type="Gramene" id="TRITD2Av1G269270.2">
    <property type="protein sequence ID" value="TRITD2Av1G269270.2"/>
    <property type="gene ID" value="TRITD2Av1G269270"/>
</dbReference>
<keyword evidence="3" id="KW-1185">Reference proteome</keyword>
<protein>
    <submittedName>
        <fullName evidence="2">Uncharacterized protein</fullName>
    </submittedName>
</protein>
<organism evidence="2 3">
    <name type="scientific">Triticum turgidum subsp. durum</name>
    <name type="common">Durum wheat</name>
    <name type="synonym">Triticum durum</name>
    <dbReference type="NCBI Taxonomy" id="4567"/>
    <lineage>
        <taxon>Eukaryota</taxon>
        <taxon>Viridiplantae</taxon>
        <taxon>Streptophyta</taxon>
        <taxon>Embryophyta</taxon>
        <taxon>Tracheophyta</taxon>
        <taxon>Spermatophyta</taxon>
        <taxon>Magnoliopsida</taxon>
        <taxon>Liliopsida</taxon>
        <taxon>Poales</taxon>
        <taxon>Poaceae</taxon>
        <taxon>BOP clade</taxon>
        <taxon>Pooideae</taxon>
        <taxon>Triticodae</taxon>
        <taxon>Triticeae</taxon>
        <taxon>Triticinae</taxon>
        <taxon>Triticum</taxon>
    </lineage>
</organism>
<dbReference type="PANTHER" id="PTHR31374:SF12">
    <property type="entry name" value="OS04G0662400 PROTEIN"/>
    <property type="match status" value="1"/>
</dbReference>
<dbReference type="EMBL" id="LT934113">
    <property type="protein sequence ID" value="VAH37381.1"/>
    <property type="molecule type" value="Genomic_DNA"/>
</dbReference>
<evidence type="ECO:0000256" key="1">
    <source>
        <dbReference type="ARBA" id="ARBA00006974"/>
    </source>
</evidence>
<proteinExistence type="inferred from homology"/>
<name>A0A9R1P5U4_TRITD</name>
<dbReference type="AlphaFoldDB" id="A0A9R1P5U4"/>
<evidence type="ECO:0000313" key="3">
    <source>
        <dbReference type="Proteomes" id="UP000324705"/>
    </source>
</evidence>